<dbReference type="PANTHER" id="PTHR15137:SF9">
    <property type="entry name" value="TRANSCRIPTION INITIATION FACTOR TFIID SUBUNIT 2"/>
    <property type="match status" value="1"/>
</dbReference>
<evidence type="ECO:0000313" key="2">
    <source>
        <dbReference type="EMBL" id="EJK70868.1"/>
    </source>
</evidence>
<dbReference type="PANTHER" id="PTHR15137">
    <property type="entry name" value="TRANSCRIPTION INITIATION FACTOR TFIID"/>
    <property type="match status" value="1"/>
</dbReference>
<proteinExistence type="predicted"/>
<keyword evidence="3" id="KW-1185">Reference proteome</keyword>
<dbReference type="EMBL" id="AGNL01007951">
    <property type="protein sequence ID" value="EJK70868.1"/>
    <property type="molecule type" value="Genomic_DNA"/>
</dbReference>
<comment type="caution">
    <text evidence="2">The sequence shown here is derived from an EMBL/GenBank/DDBJ whole genome shotgun (WGS) entry which is preliminary data.</text>
</comment>
<sequence length="768" mass="82235">PHGLYNGRISIFQQDACLAEQVFHDGDAAGQVEAMRALAERPLRVQVASRVTNIHDVPVSELPVRVLGDCLRGSVALHCDLPHNPAVRAQAALAIAQWQNNKAPESRDVVGGSSWLGLDLLLQYFKERHRSGADGAVLPANFRRLVLHKHIAGGAAGGTPRRTTGISTSTRSATSRNGGTPSSSTTRSRSSLPTNRFRTTGGRRVQGALGVRDGDRLRPESGRDDARARPDLPGGRPVVRRQGGCGQSPPPERGGPPEEEAGPGPERRVPPRSSHRGARRRRPVERRVRVVLARRRRPPRDLPRPRPHPGRRRRPGHVRRLGQAPGGRERAPHRAAHGALPLVARVGPGEAPHPREGREPSRASTGAGESCRSSIATCAVTALCHMALLRQSTTLAGCSASSPRPGEKRRHETSDLDGPCTAQFYIDIFDDPLIGSDAVKAAAAQAVVCVCCAADRHEATSKEASGLLLSLEFLLDRIIDPSTSSGLRTTLAMLMMDASTGKVCSLQRAASFCSQGGLSQCGSRFANGPLGASAGSDNGSALLMTVSDSTYPAANAVNDGARRGLRLLKDSSKESSPYSNATIIRVAIFASKLWRTMNGEAVCENGGRPSIGVCAYDCHLRCSLVALWQWIWPKHCMQLMRSQSWHALRGTPQYSAMGLTRVLETTTKEKELGAREDEALAPLAAVVDAEVDRQLFRGEMAGQAYNYAHKAGANLADVGEPLPVLKKDVAWKMGGWVASTAHQRRAQGADGGSAVSKIRLSVVKNNST</sequence>
<feature type="compositionally biased region" description="Basic and acidic residues" evidence="1">
    <location>
        <begin position="212"/>
        <end position="230"/>
    </location>
</feature>
<feature type="compositionally biased region" description="Basic residues" evidence="1">
    <location>
        <begin position="305"/>
        <end position="320"/>
    </location>
</feature>
<organism evidence="2 3">
    <name type="scientific">Thalassiosira oceanica</name>
    <name type="common">Marine diatom</name>
    <dbReference type="NCBI Taxonomy" id="159749"/>
    <lineage>
        <taxon>Eukaryota</taxon>
        <taxon>Sar</taxon>
        <taxon>Stramenopiles</taxon>
        <taxon>Ochrophyta</taxon>
        <taxon>Bacillariophyta</taxon>
        <taxon>Coscinodiscophyceae</taxon>
        <taxon>Thalassiosirophycidae</taxon>
        <taxon>Thalassiosirales</taxon>
        <taxon>Thalassiosiraceae</taxon>
        <taxon>Thalassiosira</taxon>
    </lineage>
</organism>
<name>K0SWS6_THAOC</name>
<dbReference type="AlphaFoldDB" id="K0SWS6"/>
<protein>
    <submittedName>
        <fullName evidence="2">Uncharacterized protein</fullName>
    </submittedName>
</protein>
<dbReference type="GO" id="GO:0016251">
    <property type="term" value="F:RNA polymerase II general transcription initiation factor activity"/>
    <property type="evidence" value="ECO:0007669"/>
    <property type="project" value="TreeGrafter"/>
</dbReference>
<dbReference type="eggNOG" id="ENOG502SJN6">
    <property type="taxonomic scope" value="Eukaryota"/>
</dbReference>
<feature type="compositionally biased region" description="Low complexity" evidence="1">
    <location>
        <begin position="158"/>
        <end position="196"/>
    </location>
</feature>
<feature type="compositionally biased region" description="Basic residues" evidence="1">
    <location>
        <begin position="273"/>
        <end position="284"/>
    </location>
</feature>
<accession>K0SWS6</accession>
<dbReference type="InterPro" id="IPR037813">
    <property type="entry name" value="TAF2"/>
</dbReference>
<feature type="compositionally biased region" description="Basic and acidic residues" evidence="1">
    <location>
        <begin position="352"/>
        <end position="361"/>
    </location>
</feature>
<evidence type="ECO:0000313" key="3">
    <source>
        <dbReference type="Proteomes" id="UP000266841"/>
    </source>
</evidence>
<dbReference type="OrthoDB" id="42897at2759"/>
<reference evidence="2 3" key="1">
    <citation type="journal article" date="2012" name="Genome Biol.">
        <title>Genome and low-iron response of an oceanic diatom adapted to chronic iron limitation.</title>
        <authorList>
            <person name="Lommer M."/>
            <person name="Specht M."/>
            <person name="Roy A.S."/>
            <person name="Kraemer L."/>
            <person name="Andreson R."/>
            <person name="Gutowska M.A."/>
            <person name="Wolf J."/>
            <person name="Bergner S.V."/>
            <person name="Schilhabel M.B."/>
            <person name="Klostermeier U.C."/>
            <person name="Beiko R.G."/>
            <person name="Rosenstiel P."/>
            <person name="Hippler M."/>
            <person name="Laroche J."/>
        </authorList>
    </citation>
    <scope>NUCLEOTIDE SEQUENCE [LARGE SCALE GENOMIC DNA]</scope>
    <source>
        <strain evidence="2 3">CCMP1005</strain>
    </source>
</reference>
<feature type="non-terminal residue" evidence="2">
    <location>
        <position position="1"/>
    </location>
</feature>
<feature type="compositionally biased region" description="Basic and acidic residues" evidence="1">
    <location>
        <begin position="405"/>
        <end position="414"/>
    </location>
</feature>
<gene>
    <name evidence="2" type="ORF">THAOC_07738</name>
</gene>
<dbReference type="GO" id="GO:0005669">
    <property type="term" value="C:transcription factor TFIID complex"/>
    <property type="evidence" value="ECO:0007669"/>
    <property type="project" value="InterPro"/>
</dbReference>
<dbReference type="GO" id="GO:0000976">
    <property type="term" value="F:transcription cis-regulatory region binding"/>
    <property type="evidence" value="ECO:0007669"/>
    <property type="project" value="TreeGrafter"/>
</dbReference>
<evidence type="ECO:0000256" key="1">
    <source>
        <dbReference type="SAM" id="MobiDB-lite"/>
    </source>
</evidence>
<dbReference type="Proteomes" id="UP000266841">
    <property type="component" value="Unassembled WGS sequence"/>
</dbReference>
<feature type="region of interest" description="Disordered" evidence="1">
    <location>
        <begin position="396"/>
        <end position="415"/>
    </location>
</feature>
<feature type="region of interest" description="Disordered" evidence="1">
    <location>
        <begin position="153"/>
        <end position="368"/>
    </location>
</feature>
<feature type="compositionally biased region" description="Low complexity" evidence="1">
    <location>
        <begin position="233"/>
        <end position="242"/>
    </location>
</feature>
<dbReference type="GO" id="GO:0003682">
    <property type="term" value="F:chromatin binding"/>
    <property type="evidence" value="ECO:0007669"/>
    <property type="project" value="TreeGrafter"/>
</dbReference>
<dbReference type="GO" id="GO:0006367">
    <property type="term" value="P:transcription initiation at RNA polymerase II promoter"/>
    <property type="evidence" value="ECO:0007669"/>
    <property type="project" value="TreeGrafter"/>
</dbReference>